<evidence type="ECO:0000313" key="2">
    <source>
        <dbReference type="Proteomes" id="UP000564385"/>
    </source>
</evidence>
<sequence>MKRFSKTIFGFLTVIAVLGGGLQCLIWWGRSTPSHPKNLPTNAVWLRPPTVVFDFTRRGNWVGCSVESQNNRCVVTDARGNVEYDDLFLPIEGIGPVRKERLIYSVRNSGCLWVYLNLGKKNVPVIHLQDGTVLLPLEGYNELKNWLEKIGSNC</sequence>
<accession>A0A852VE29</accession>
<dbReference type="Proteomes" id="UP000564385">
    <property type="component" value="Unassembled WGS sequence"/>
</dbReference>
<name>A0A852VE29_9BACT</name>
<evidence type="ECO:0000313" key="1">
    <source>
        <dbReference type="EMBL" id="NYF89501.1"/>
    </source>
</evidence>
<comment type="caution">
    <text evidence="1">The sequence shown here is derived from an EMBL/GenBank/DDBJ whole genome shotgun (WGS) entry which is preliminary data.</text>
</comment>
<protein>
    <submittedName>
        <fullName evidence="1">Uncharacterized protein</fullName>
    </submittedName>
</protein>
<dbReference type="AlphaFoldDB" id="A0A852VE29"/>
<proteinExistence type="predicted"/>
<dbReference type="EMBL" id="JACCCU010000001">
    <property type="protein sequence ID" value="NYF89501.1"/>
    <property type="molecule type" value="Genomic_DNA"/>
</dbReference>
<organism evidence="1 2">
    <name type="scientific">Tunturiibacter lichenicola</name>
    <dbReference type="NCBI Taxonomy" id="2051959"/>
    <lineage>
        <taxon>Bacteria</taxon>
        <taxon>Pseudomonadati</taxon>
        <taxon>Acidobacteriota</taxon>
        <taxon>Terriglobia</taxon>
        <taxon>Terriglobales</taxon>
        <taxon>Acidobacteriaceae</taxon>
        <taxon>Tunturiibacter</taxon>
    </lineage>
</organism>
<gene>
    <name evidence="1" type="ORF">HDF08_001568</name>
</gene>
<reference evidence="1 2" key="1">
    <citation type="submission" date="2020-07" db="EMBL/GenBank/DDBJ databases">
        <title>Genomic Encyclopedia of Type Strains, Phase IV (KMG-V): Genome sequencing to study the core and pangenomes of soil and plant-associated prokaryotes.</title>
        <authorList>
            <person name="Whitman W."/>
        </authorList>
    </citation>
    <scope>NUCLEOTIDE SEQUENCE [LARGE SCALE GENOMIC DNA]</scope>
    <source>
        <strain evidence="1 2">M8UP22</strain>
    </source>
</reference>